<dbReference type="EMBL" id="JAAXOO010000001">
    <property type="protein sequence ID" value="NKY31475.1"/>
    <property type="molecule type" value="Genomic_DNA"/>
</dbReference>
<name>A0A846X7N1_9NOCA</name>
<keyword evidence="2" id="KW-0805">Transcription regulation</keyword>
<evidence type="ECO:0000313" key="7">
    <source>
        <dbReference type="EMBL" id="NKY31475.1"/>
    </source>
</evidence>
<dbReference type="InterPro" id="IPR036271">
    <property type="entry name" value="Tet_transcr_reg_TetR-rel_C_sf"/>
</dbReference>
<feature type="DNA-binding region" description="H-T-H motif" evidence="5">
    <location>
        <begin position="34"/>
        <end position="53"/>
    </location>
</feature>
<dbReference type="SUPFAM" id="SSF48498">
    <property type="entry name" value="Tetracyclin repressor-like, C-terminal domain"/>
    <property type="match status" value="1"/>
</dbReference>
<accession>A0A846X7N1</accession>
<dbReference type="PANTHER" id="PTHR30055">
    <property type="entry name" value="HTH-TYPE TRANSCRIPTIONAL REGULATOR RUTR"/>
    <property type="match status" value="1"/>
</dbReference>
<feature type="domain" description="HTH tetR-type" evidence="6">
    <location>
        <begin position="11"/>
        <end position="71"/>
    </location>
</feature>
<sequence length="205" mass="23035">MTEPRSDARTTDTAQRILDVAAGLFFKDGYPATSVRRIMTACQVTAGSLYNHYASKEDVLFAILERSHDDTLTALRIGLDTAGDDPAEQLRAIVTAISTFHTERQIEGMVSQREWRHLPADRGAVILQRQREVREIFEICLRRGVENETFTFPERGIDVDIAAKSILDLCMNAGQWFRPAGRLDSIELARQHTELVMLMVGTNGK</sequence>
<dbReference type="InterPro" id="IPR009057">
    <property type="entry name" value="Homeodomain-like_sf"/>
</dbReference>
<keyword evidence="8" id="KW-1185">Reference proteome</keyword>
<evidence type="ECO:0000256" key="3">
    <source>
        <dbReference type="ARBA" id="ARBA00023125"/>
    </source>
</evidence>
<keyword evidence="1" id="KW-0678">Repressor</keyword>
<dbReference type="RefSeq" id="WP_068049694.1">
    <property type="nucleotide sequence ID" value="NZ_JAAXOO010000001.1"/>
</dbReference>
<dbReference type="Pfam" id="PF00440">
    <property type="entry name" value="TetR_N"/>
    <property type="match status" value="1"/>
</dbReference>
<gene>
    <name evidence="7" type="ORF">HGA13_00090</name>
</gene>
<dbReference type="SUPFAM" id="SSF46689">
    <property type="entry name" value="Homeodomain-like"/>
    <property type="match status" value="1"/>
</dbReference>
<reference evidence="7 8" key="1">
    <citation type="submission" date="2020-04" db="EMBL/GenBank/DDBJ databases">
        <title>MicrobeNet Type strains.</title>
        <authorList>
            <person name="Nicholson A.C."/>
        </authorList>
    </citation>
    <scope>NUCLEOTIDE SEQUENCE [LARGE SCALE GENOMIC DNA]</scope>
    <source>
        <strain evidence="7 8">DSM 45078</strain>
    </source>
</reference>
<dbReference type="PRINTS" id="PR00455">
    <property type="entry name" value="HTHTETR"/>
</dbReference>
<dbReference type="InterPro" id="IPR050109">
    <property type="entry name" value="HTH-type_TetR-like_transc_reg"/>
</dbReference>
<dbReference type="GO" id="GO:0003700">
    <property type="term" value="F:DNA-binding transcription factor activity"/>
    <property type="evidence" value="ECO:0007669"/>
    <property type="project" value="TreeGrafter"/>
</dbReference>
<keyword evidence="3 5" id="KW-0238">DNA-binding</keyword>
<dbReference type="PROSITE" id="PS50977">
    <property type="entry name" value="HTH_TETR_2"/>
    <property type="match status" value="1"/>
</dbReference>
<evidence type="ECO:0000256" key="2">
    <source>
        <dbReference type="ARBA" id="ARBA00023015"/>
    </source>
</evidence>
<evidence type="ECO:0000256" key="1">
    <source>
        <dbReference type="ARBA" id="ARBA00022491"/>
    </source>
</evidence>
<keyword evidence="4" id="KW-0804">Transcription</keyword>
<protein>
    <submittedName>
        <fullName evidence="7">TetR/AcrR family transcriptional regulator</fullName>
    </submittedName>
</protein>
<evidence type="ECO:0000256" key="4">
    <source>
        <dbReference type="ARBA" id="ARBA00023163"/>
    </source>
</evidence>
<dbReference type="InterPro" id="IPR001647">
    <property type="entry name" value="HTH_TetR"/>
</dbReference>
<dbReference type="GO" id="GO:0000976">
    <property type="term" value="F:transcription cis-regulatory region binding"/>
    <property type="evidence" value="ECO:0007669"/>
    <property type="project" value="TreeGrafter"/>
</dbReference>
<evidence type="ECO:0000256" key="5">
    <source>
        <dbReference type="PROSITE-ProRule" id="PRU00335"/>
    </source>
</evidence>
<evidence type="ECO:0000313" key="8">
    <source>
        <dbReference type="Proteomes" id="UP000565715"/>
    </source>
</evidence>
<dbReference type="AlphaFoldDB" id="A0A846X7N1"/>
<evidence type="ECO:0000259" key="6">
    <source>
        <dbReference type="PROSITE" id="PS50977"/>
    </source>
</evidence>
<proteinExistence type="predicted"/>
<dbReference type="Gene3D" id="1.10.357.10">
    <property type="entry name" value="Tetracycline Repressor, domain 2"/>
    <property type="match status" value="1"/>
</dbReference>
<dbReference type="InterPro" id="IPR041490">
    <property type="entry name" value="KstR2_TetR_C"/>
</dbReference>
<comment type="caution">
    <text evidence="7">The sequence shown here is derived from an EMBL/GenBank/DDBJ whole genome shotgun (WGS) entry which is preliminary data.</text>
</comment>
<dbReference type="PANTHER" id="PTHR30055:SF175">
    <property type="entry name" value="HTH-TYPE TRANSCRIPTIONAL REPRESSOR KSTR2"/>
    <property type="match status" value="1"/>
</dbReference>
<dbReference type="Pfam" id="PF17932">
    <property type="entry name" value="TetR_C_24"/>
    <property type="match status" value="1"/>
</dbReference>
<dbReference type="Proteomes" id="UP000565715">
    <property type="component" value="Unassembled WGS sequence"/>
</dbReference>
<organism evidence="7 8">
    <name type="scientific">Nocardia speluncae</name>
    <dbReference type="NCBI Taxonomy" id="419477"/>
    <lineage>
        <taxon>Bacteria</taxon>
        <taxon>Bacillati</taxon>
        <taxon>Actinomycetota</taxon>
        <taxon>Actinomycetes</taxon>
        <taxon>Mycobacteriales</taxon>
        <taxon>Nocardiaceae</taxon>
        <taxon>Nocardia</taxon>
    </lineage>
</organism>